<evidence type="ECO:0000313" key="6">
    <source>
        <dbReference type="EMBL" id="MFD1428321.1"/>
    </source>
</evidence>
<comment type="caution">
    <text evidence="6">The sequence shown here is derived from an EMBL/GenBank/DDBJ whole genome shotgun (WGS) entry which is preliminary data.</text>
</comment>
<accession>A0ABW4CEJ3</accession>
<name>A0ABW4CEJ3_9BACL</name>
<evidence type="ECO:0000256" key="4">
    <source>
        <dbReference type="ARBA" id="ARBA00023239"/>
    </source>
</evidence>
<dbReference type="PANTHER" id="PTHR30246">
    <property type="entry name" value="2-KETO-3-DEOXY-6-PHOSPHOGLUCONATE ALDOLASE"/>
    <property type="match status" value="1"/>
</dbReference>
<evidence type="ECO:0000256" key="1">
    <source>
        <dbReference type="ARBA" id="ARBA00004761"/>
    </source>
</evidence>
<dbReference type="RefSeq" id="WP_380167114.1">
    <property type="nucleotide sequence ID" value="NZ_JBHTNU010000021.1"/>
</dbReference>
<dbReference type="EC" id="4.1.2.14" evidence="6"/>
<keyword evidence="5" id="KW-0119">Carbohydrate metabolism</keyword>
<dbReference type="NCBIfam" id="NF005119">
    <property type="entry name" value="PRK06552.1"/>
    <property type="match status" value="1"/>
</dbReference>
<evidence type="ECO:0000313" key="7">
    <source>
        <dbReference type="Proteomes" id="UP001597282"/>
    </source>
</evidence>
<dbReference type="SUPFAM" id="SSF51569">
    <property type="entry name" value="Aldolase"/>
    <property type="match status" value="1"/>
</dbReference>
<protein>
    <submittedName>
        <fullName evidence="6">Bifunctional 2-keto-4-hydroxyglutarate aldolase/2-keto-3-deoxy-6-phosphogluconate aldolase</fullName>
        <ecNumber evidence="6">4.1.2.14</ecNumber>
        <ecNumber evidence="6">4.1.3.16</ecNumber>
    </submittedName>
</protein>
<dbReference type="InterPro" id="IPR013785">
    <property type="entry name" value="Aldolase_TIM"/>
</dbReference>
<dbReference type="EMBL" id="JBHTNU010000021">
    <property type="protein sequence ID" value="MFD1428321.1"/>
    <property type="molecule type" value="Genomic_DNA"/>
</dbReference>
<dbReference type="GO" id="GO:0008700">
    <property type="term" value="F:(R,S)-4-hydroxy-2-oxoglutarate aldolase activity"/>
    <property type="evidence" value="ECO:0007669"/>
    <property type="project" value="UniProtKB-EC"/>
</dbReference>
<dbReference type="GO" id="GO:0008675">
    <property type="term" value="F:2-dehydro-3-deoxy-phosphogluconate aldolase activity"/>
    <property type="evidence" value="ECO:0007669"/>
    <property type="project" value="UniProtKB-EC"/>
</dbReference>
<comment type="pathway">
    <text evidence="1">Carbohydrate acid metabolism.</text>
</comment>
<dbReference type="InterPro" id="IPR000887">
    <property type="entry name" value="Aldlse_KDPG_KHG"/>
</dbReference>
<comment type="subunit">
    <text evidence="3">Homotrimer.</text>
</comment>
<gene>
    <name evidence="6" type="ORF">ACFQ4Y_15555</name>
</gene>
<dbReference type="Proteomes" id="UP001597282">
    <property type="component" value="Unassembled WGS sequence"/>
</dbReference>
<dbReference type="NCBIfam" id="TIGR01182">
    <property type="entry name" value="eda"/>
    <property type="match status" value="1"/>
</dbReference>
<reference evidence="7" key="1">
    <citation type="journal article" date="2019" name="Int. J. Syst. Evol. Microbiol.">
        <title>The Global Catalogue of Microorganisms (GCM) 10K type strain sequencing project: providing services to taxonomists for standard genome sequencing and annotation.</title>
        <authorList>
            <consortium name="The Broad Institute Genomics Platform"/>
            <consortium name="The Broad Institute Genome Sequencing Center for Infectious Disease"/>
            <person name="Wu L."/>
            <person name="Ma J."/>
        </authorList>
    </citation>
    <scope>NUCLEOTIDE SEQUENCE [LARGE SCALE GENOMIC DNA]</scope>
    <source>
        <strain evidence="7">S1</strain>
    </source>
</reference>
<evidence type="ECO:0000256" key="5">
    <source>
        <dbReference type="ARBA" id="ARBA00023277"/>
    </source>
</evidence>
<evidence type="ECO:0000256" key="2">
    <source>
        <dbReference type="ARBA" id="ARBA00006906"/>
    </source>
</evidence>
<dbReference type="CDD" id="cd00452">
    <property type="entry name" value="KDPG_aldolase"/>
    <property type="match status" value="1"/>
</dbReference>
<dbReference type="PANTHER" id="PTHR30246:SF1">
    <property type="entry name" value="2-DEHYDRO-3-DEOXY-6-PHOSPHOGALACTONATE ALDOLASE-RELATED"/>
    <property type="match status" value="1"/>
</dbReference>
<sequence length="207" mass="22039">MQKFKVLKALTDAKVVAVIRGNSAEEAALLSQAAIAGGIRAIELTYTTPFIEDTFKELRNTDAWIGAGTVLDVETARHAILNGANFIVSPSFHSEIAAVCNRYSIPYLPGCMTVKEMVAALECGSDIIKLFPANQFEPSYIKAVKGPLPQVSIMPTGGVGLSNMNDWLQAGAVAVGIGGDLKKAYTKNGYAGAVEKAKSYIQQLSQQ</sequence>
<comment type="similarity">
    <text evidence="2">Belongs to the KHG/KDPG aldolase family.</text>
</comment>
<dbReference type="EC" id="4.1.3.16" evidence="6"/>
<proteinExistence type="inferred from homology"/>
<dbReference type="Gene3D" id="3.20.20.70">
    <property type="entry name" value="Aldolase class I"/>
    <property type="match status" value="1"/>
</dbReference>
<keyword evidence="7" id="KW-1185">Reference proteome</keyword>
<dbReference type="Pfam" id="PF01081">
    <property type="entry name" value="Aldolase"/>
    <property type="match status" value="1"/>
</dbReference>
<evidence type="ECO:0000256" key="3">
    <source>
        <dbReference type="ARBA" id="ARBA00011233"/>
    </source>
</evidence>
<keyword evidence="4 6" id="KW-0456">Lyase</keyword>
<organism evidence="6 7">
    <name type="scientific">Kroppenstedtia sanguinis</name>
    <dbReference type="NCBI Taxonomy" id="1380684"/>
    <lineage>
        <taxon>Bacteria</taxon>
        <taxon>Bacillati</taxon>
        <taxon>Bacillota</taxon>
        <taxon>Bacilli</taxon>
        <taxon>Bacillales</taxon>
        <taxon>Thermoactinomycetaceae</taxon>
        <taxon>Kroppenstedtia</taxon>
    </lineage>
</organism>